<dbReference type="Gene3D" id="3.10.129.10">
    <property type="entry name" value="Hotdog Thioesterase"/>
    <property type="match status" value="1"/>
</dbReference>
<dbReference type="AlphaFoldDB" id="A0A381XR44"/>
<proteinExistence type="predicted"/>
<dbReference type="InterPro" id="IPR039569">
    <property type="entry name" value="FAS1-like_DH_region"/>
</dbReference>
<evidence type="ECO:0000313" key="2">
    <source>
        <dbReference type="EMBL" id="SVA67198.1"/>
    </source>
</evidence>
<dbReference type="Pfam" id="PF13452">
    <property type="entry name" value="FAS1_DH_region"/>
    <property type="match status" value="1"/>
</dbReference>
<organism evidence="2">
    <name type="scientific">marine metagenome</name>
    <dbReference type="NCBI Taxonomy" id="408172"/>
    <lineage>
        <taxon>unclassified sequences</taxon>
        <taxon>metagenomes</taxon>
        <taxon>ecological metagenomes</taxon>
    </lineage>
</organism>
<protein>
    <recommendedName>
        <fullName evidence="1">FAS1-like dehydratase domain-containing protein</fullName>
    </recommendedName>
</protein>
<dbReference type="EMBL" id="UINC01016069">
    <property type="protein sequence ID" value="SVA67198.1"/>
    <property type="molecule type" value="Genomic_DNA"/>
</dbReference>
<feature type="domain" description="FAS1-like dehydratase" evidence="1">
    <location>
        <begin position="30"/>
        <end position="174"/>
    </location>
</feature>
<sequence>MTQETQSAITPEVKAMIGVSGDIVESWGYVDTEYLRRFTQAVMDPDPRYWDEEFAKSTQYGGVITPPIMVSYMASRVPPNTPDPITKAFEEDPMSDGIGSVERLGSLPRVPTDLVRVLNAGNELEIYQYPSIGDKIFFQNKYSDIRERVGRDGKPFLIVTTETTYRNQKEEVLCITRASSIRR</sequence>
<dbReference type="CDD" id="cd03441">
    <property type="entry name" value="R_hydratase_like"/>
    <property type="match status" value="1"/>
</dbReference>
<accession>A0A381XR44</accession>
<dbReference type="InterPro" id="IPR029069">
    <property type="entry name" value="HotDog_dom_sf"/>
</dbReference>
<reference evidence="2" key="1">
    <citation type="submission" date="2018-05" db="EMBL/GenBank/DDBJ databases">
        <authorList>
            <person name="Lanie J.A."/>
            <person name="Ng W.-L."/>
            <person name="Kazmierczak K.M."/>
            <person name="Andrzejewski T.M."/>
            <person name="Davidsen T.M."/>
            <person name="Wayne K.J."/>
            <person name="Tettelin H."/>
            <person name="Glass J.I."/>
            <person name="Rusch D."/>
            <person name="Podicherti R."/>
            <person name="Tsui H.-C.T."/>
            <person name="Winkler M.E."/>
        </authorList>
    </citation>
    <scope>NUCLEOTIDE SEQUENCE</scope>
</reference>
<evidence type="ECO:0000259" key="1">
    <source>
        <dbReference type="Pfam" id="PF13452"/>
    </source>
</evidence>
<name>A0A381XR44_9ZZZZ</name>
<dbReference type="SUPFAM" id="SSF54637">
    <property type="entry name" value="Thioesterase/thiol ester dehydrase-isomerase"/>
    <property type="match status" value="1"/>
</dbReference>
<gene>
    <name evidence="2" type="ORF">METZ01_LOCUS120052</name>
</gene>